<dbReference type="Gene3D" id="3.40.50.2000">
    <property type="entry name" value="Glycogen Phosphorylase B"/>
    <property type="match status" value="2"/>
</dbReference>
<sequence>MKIVTIVGARPQFIKYSCLYNDLRKEYDEILVHTGQHYDYEMSKIFFDQLHIPAPNYNLNIHENTHGRQTLKIISKYNVNIGKNIKIIKPLGYIDFLSLEKNAKKIITDSGFSFNNIVFY</sequence>
<proteinExistence type="predicted"/>
<comment type="caution">
    <text evidence="2">The sequence shown here is derived from an EMBL/GenBank/DDBJ whole genome shotgun (WGS) entry which is preliminary data.</text>
</comment>
<dbReference type="PANTHER" id="PTHR43174">
    <property type="entry name" value="UDP-N-ACETYLGLUCOSAMINE 2-EPIMERASE"/>
    <property type="match status" value="1"/>
</dbReference>
<dbReference type="AlphaFoldDB" id="X1FJ98"/>
<evidence type="ECO:0000259" key="1">
    <source>
        <dbReference type="Pfam" id="PF02350"/>
    </source>
</evidence>
<gene>
    <name evidence="2" type="ORF">S03H2_21889</name>
</gene>
<dbReference type="InterPro" id="IPR029767">
    <property type="entry name" value="WecB-like"/>
</dbReference>
<dbReference type="Pfam" id="PF02350">
    <property type="entry name" value="Epimerase_2"/>
    <property type="match status" value="1"/>
</dbReference>
<accession>X1FJ98</accession>
<reference evidence="2" key="1">
    <citation type="journal article" date="2014" name="Front. Microbiol.">
        <title>High frequency of phylogenetically diverse reductive dehalogenase-homologous genes in deep subseafloor sedimentary metagenomes.</title>
        <authorList>
            <person name="Kawai M."/>
            <person name="Futagami T."/>
            <person name="Toyoda A."/>
            <person name="Takaki Y."/>
            <person name="Nishi S."/>
            <person name="Hori S."/>
            <person name="Arai W."/>
            <person name="Tsubouchi T."/>
            <person name="Morono Y."/>
            <person name="Uchiyama I."/>
            <person name="Ito T."/>
            <person name="Fujiyama A."/>
            <person name="Inagaki F."/>
            <person name="Takami H."/>
        </authorList>
    </citation>
    <scope>NUCLEOTIDE SEQUENCE</scope>
    <source>
        <strain evidence="2">Expedition CK06-06</strain>
    </source>
</reference>
<dbReference type="PANTHER" id="PTHR43174:SF1">
    <property type="entry name" value="UDP-N-ACETYLGLUCOSAMINE 2-EPIMERASE"/>
    <property type="match status" value="1"/>
</dbReference>
<dbReference type="InterPro" id="IPR003331">
    <property type="entry name" value="UDP_GlcNAc_Epimerase_2_dom"/>
</dbReference>
<evidence type="ECO:0000313" key="2">
    <source>
        <dbReference type="EMBL" id="GAH32590.1"/>
    </source>
</evidence>
<dbReference type="SUPFAM" id="SSF53756">
    <property type="entry name" value="UDP-Glycosyltransferase/glycogen phosphorylase"/>
    <property type="match status" value="2"/>
</dbReference>
<protein>
    <recommendedName>
        <fullName evidence="1">UDP-N-acetylglucosamine 2-epimerase domain-containing protein</fullName>
    </recommendedName>
</protein>
<feature type="non-terminal residue" evidence="2">
    <location>
        <position position="120"/>
    </location>
</feature>
<feature type="domain" description="UDP-N-acetylglucosamine 2-epimerase" evidence="1">
    <location>
        <begin position="24"/>
        <end position="76"/>
    </location>
</feature>
<dbReference type="EMBL" id="BARU01011708">
    <property type="protein sequence ID" value="GAH32590.1"/>
    <property type="molecule type" value="Genomic_DNA"/>
</dbReference>
<organism evidence="2">
    <name type="scientific">marine sediment metagenome</name>
    <dbReference type="NCBI Taxonomy" id="412755"/>
    <lineage>
        <taxon>unclassified sequences</taxon>
        <taxon>metagenomes</taxon>
        <taxon>ecological metagenomes</taxon>
    </lineage>
</organism>
<name>X1FJ98_9ZZZZ</name>